<evidence type="ECO:0000256" key="10">
    <source>
        <dbReference type="ARBA" id="ARBA00023112"/>
    </source>
</evidence>
<keyword evidence="7 17" id="KW-0067">ATP-binding</keyword>
<dbReference type="GO" id="GO:0015413">
    <property type="term" value="F:ABC-type nickel transporter activity"/>
    <property type="evidence" value="ECO:0007669"/>
    <property type="project" value="UniProtKB-EC"/>
</dbReference>
<keyword evidence="6" id="KW-0547">Nucleotide-binding</keyword>
<keyword evidence="10" id="KW-0921">Nickel transport</keyword>
<dbReference type="InterPro" id="IPR003439">
    <property type="entry name" value="ABC_transporter-like_ATP-bd"/>
</dbReference>
<keyword evidence="8" id="KW-1278">Translocase</keyword>
<dbReference type="Proteomes" id="UP000019102">
    <property type="component" value="Unassembled WGS sequence"/>
</dbReference>
<dbReference type="PROSITE" id="PS00211">
    <property type="entry name" value="ABC_TRANSPORTER_1"/>
    <property type="match status" value="1"/>
</dbReference>
<evidence type="ECO:0000256" key="6">
    <source>
        <dbReference type="ARBA" id="ARBA00022741"/>
    </source>
</evidence>
<dbReference type="EC" id="7.2.2.11" evidence="13"/>
<protein>
    <recommendedName>
        <fullName evidence="14">Nickel import system ATP-binding protein NikD</fullName>
        <ecNumber evidence="13">7.2.2.11</ecNumber>
    </recommendedName>
</protein>
<keyword evidence="4" id="KW-1003">Cell membrane</keyword>
<sequence>MNDMLSINKLSIFHKTSNLPLLDAIDLTINDGEIVALVGASGSGKSLITQAIFQLLPDNLQQEGTILFRDLPITPVDRGSQIALIPQSIDALDPLMTVGKQIQGLIQGNNPRQKMLVLLSRLGLKKEIASRYPFELSGGQARRILVAIALGSSADVIIADEPTPGLDDEAKAEMLTLLKEVQSAGKSMLLITHDFDVAINLADRIAVMEKGKIIEVTHCDNFEEFGENLYHPFTKKLWNSLPQHQFYHDANCPCKTLNILRKINER</sequence>
<reference evidence="17 18" key="1">
    <citation type="journal article" date="2014" name="Genome Announc.">
        <title>Draft Genome Sequence of the Boron-Tolerant and Moderately Halotolerant Bacterium Gracilibacillus boraciitolerans JCM 21714T.</title>
        <authorList>
            <person name="Ahmed I."/>
            <person name="Oshima K."/>
            <person name="Suda W."/>
            <person name="Kitamura K."/>
            <person name="Iida T."/>
            <person name="Ohmori Y."/>
            <person name="Fujiwara T."/>
            <person name="Hattori M."/>
            <person name="Ohkuma M."/>
        </authorList>
    </citation>
    <scope>NUCLEOTIDE SEQUENCE [LARGE SCALE GENOMIC DNA]</scope>
    <source>
        <strain evidence="17 18">JCM 21714</strain>
    </source>
</reference>
<comment type="similarity">
    <text evidence="2">Belongs to the ABC transporter superfamily.</text>
</comment>
<name>W4VFE5_9BACI</name>
<dbReference type="InterPro" id="IPR050388">
    <property type="entry name" value="ABC_Ni/Peptide_Import"/>
</dbReference>
<evidence type="ECO:0000259" key="16">
    <source>
        <dbReference type="PROSITE" id="PS50893"/>
    </source>
</evidence>
<dbReference type="InterPro" id="IPR017871">
    <property type="entry name" value="ABC_transporter-like_CS"/>
</dbReference>
<dbReference type="AlphaFoldDB" id="W4VFE5"/>
<evidence type="ECO:0000256" key="12">
    <source>
        <dbReference type="ARBA" id="ARBA00038669"/>
    </source>
</evidence>
<dbReference type="PANTHER" id="PTHR43297">
    <property type="entry name" value="OLIGOPEPTIDE TRANSPORT ATP-BINDING PROTEIN APPD"/>
    <property type="match status" value="1"/>
</dbReference>
<dbReference type="RefSeq" id="WP_084040561.1">
    <property type="nucleotide sequence ID" value="NZ_BAVS01000002.1"/>
</dbReference>
<accession>W4VFE5</accession>
<evidence type="ECO:0000256" key="3">
    <source>
        <dbReference type="ARBA" id="ARBA00022448"/>
    </source>
</evidence>
<dbReference type="OrthoDB" id="9802264at2"/>
<dbReference type="Gene3D" id="3.40.50.300">
    <property type="entry name" value="P-loop containing nucleotide triphosphate hydrolases"/>
    <property type="match status" value="1"/>
</dbReference>
<evidence type="ECO:0000256" key="4">
    <source>
        <dbReference type="ARBA" id="ARBA00022475"/>
    </source>
</evidence>
<proteinExistence type="inferred from homology"/>
<evidence type="ECO:0000256" key="9">
    <source>
        <dbReference type="ARBA" id="ARBA00023065"/>
    </source>
</evidence>
<comment type="caution">
    <text evidence="17">The sequence shown here is derived from an EMBL/GenBank/DDBJ whole genome shotgun (WGS) entry which is preliminary data.</text>
</comment>
<dbReference type="PROSITE" id="PS50893">
    <property type="entry name" value="ABC_TRANSPORTER_2"/>
    <property type="match status" value="1"/>
</dbReference>
<evidence type="ECO:0000256" key="15">
    <source>
        <dbReference type="ARBA" id="ARBA00048610"/>
    </source>
</evidence>
<evidence type="ECO:0000256" key="11">
    <source>
        <dbReference type="ARBA" id="ARBA00023136"/>
    </source>
</evidence>
<comment type="catalytic activity">
    <reaction evidence="15">
        <text>Ni(2+)(out) + ATP + H2O = Ni(2+)(in) + ADP + phosphate + H(+)</text>
        <dbReference type="Rhea" id="RHEA:15557"/>
        <dbReference type="ChEBI" id="CHEBI:15377"/>
        <dbReference type="ChEBI" id="CHEBI:15378"/>
        <dbReference type="ChEBI" id="CHEBI:30616"/>
        <dbReference type="ChEBI" id="CHEBI:43474"/>
        <dbReference type="ChEBI" id="CHEBI:49786"/>
        <dbReference type="ChEBI" id="CHEBI:456216"/>
        <dbReference type="EC" id="7.2.2.11"/>
    </reaction>
    <physiologicalReaction direction="left-to-right" evidence="15">
        <dbReference type="Rhea" id="RHEA:15558"/>
    </physiologicalReaction>
</comment>
<evidence type="ECO:0000256" key="1">
    <source>
        <dbReference type="ARBA" id="ARBA00004202"/>
    </source>
</evidence>
<gene>
    <name evidence="17" type="ORF">JCM21714_863</name>
</gene>
<keyword evidence="18" id="KW-1185">Reference proteome</keyword>
<keyword evidence="11" id="KW-0472">Membrane</keyword>
<dbReference type="GO" id="GO:0005524">
    <property type="term" value="F:ATP binding"/>
    <property type="evidence" value="ECO:0007669"/>
    <property type="project" value="UniProtKB-KW"/>
</dbReference>
<evidence type="ECO:0000256" key="2">
    <source>
        <dbReference type="ARBA" id="ARBA00005417"/>
    </source>
</evidence>
<dbReference type="Pfam" id="PF00005">
    <property type="entry name" value="ABC_tran"/>
    <property type="match status" value="1"/>
</dbReference>
<keyword evidence="3" id="KW-0813">Transport</keyword>
<evidence type="ECO:0000256" key="7">
    <source>
        <dbReference type="ARBA" id="ARBA00022840"/>
    </source>
</evidence>
<dbReference type="EMBL" id="BAVS01000002">
    <property type="protein sequence ID" value="GAE91896.1"/>
    <property type="molecule type" value="Genomic_DNA"/>
</dbReference>
<comment type="subunit">
    <text evidence="12">The complex is composed of two ATP-binding proteins (NikD and NikE), two transmembrane proteins (NikB and NikC) and a solute-binding protein (NikA).</text>
</comment>
<dbReference type="PANTHER" id="PTHR43297:SF13">
    <property type="entry name" value="NICKEL ABC TRANSPORTER, ATP-BINDING PROTEIN"/>
    <property type="match status" value="1"/>
</dbReference>
<evidence type="ECO:0000313" key="18">
    <source>
        <dbReference type="Proteomes" id="UP000019102"/>
    </source>
</evidence>
<evidence type="ECO:0000256" key="8">
    <source>
        <dbReference type="ARBA" id="ARBA00022967"/>
    </source>
</evidence>
<keyword evidence="9" id="KW-0406">Ion transport</keyword>
<feature type="domain" description="ABC transporter" evidence="16">
    <location>
        <begin position="7"/>
        <end position="235"/>
    </location>
</feature>
<dbReference type="SUPFAM" id="SSF52540">
    <property type="entry name" value="P-loop containing nucleoside triphosphate hydrolases"/>
    <property type="match status" value="1"/>
</dbReference>
<dbReference type="STRING" id="1298598.JCM21714_863"/>
<evidence type="ECO:0000256" key="5">
    <source>
        <dbReference type="ARBA" id="ARBA00022596"/>
    </source>
</evidence>
<keyword evidence="5" id="KW-0533">Nickel</keyword>
<dbReference type="eggNOG" id="COG0444">
    <property type="taxonomic scope" value="Bacteria"/>
</dbReference>
<dbReference type="SMART" id="SM00382">
    <property type="entry name" value="AAA"/>
    <property type="match status" value="1"/>
</dbReference>
<dbReference type="InterPro" id="IPR027417">
    <property type="entry name" value="P-loop_NTPase"/>
</dbReference>
<evidence type="ECO:0000256" key="14">
    <source>
        <dbReference type="ARBA" id="ARBA00044143"/>
    </source>
</evidence>
<dbReference type="InterPro" id="IPR003593">
    <property type="entry name" value="AAA+_ATPase"/>
</dbReference>
<evidence type="ECO:0000313" key="17">
    <source>
        <dbReference type="EMBL" id="GAE91896.1"/>
    </source>
</evidence>
<dbReference type="GO" id="GO:0016887">
    <property type="term" value="F:ATP hydrolysis activity"/>
    <property type="evidence" value="ECO:0007669"/>
    <property type="project" value="InterPro"/>
</dbReference>
<comment type="subcellular location">
    <subcellularLocation>
        <location evidence="1">Cell membrane</location>
        <topology evidence="1">Peripheral membrane protein</topology>
    </subcellularLocation>
</comment>
<evidence type="ECO:0000256" key="13">
    <source>
        <dbReference type="ARBA" id="ARBA00039098"/>
    </source>
</evidence>
<organism evidence="17 18">
    <name type="scientific">Gracilibacillus boraciitolerans JCM 21714</name>
    <dbReference type="NCBI Taxonomy" id="1298598"/>
    <lineage>
        <taxon>Bacteria</taxon>
        <taxon>Bacillati</taxon>
        <taxon>Bacillota</taxon>
        <taxon>Bacilli</taxon>
        <taxon>Bacillales</taxon>
        <taxon>Bacillaceae</taxon>
        <taxon>Gracilibacillus</taxon>
    </lineage>
</organism>
<dbReference type="GO" id="GO:0005886">
    <property type="term" value="C:plasma membrane"/>
    <property type="evidence" value="ECO:0007669"/>
    <property type="project" value="UniProtKB-SubCell"/>
</dbReference>